<evidence type="ECO:0000313" key="4">
    <source>
        <dbReference type="EMBL" id="GHI19982.1"/>
    </source>
</evidence>
<dbReference type="Pfam" id="PF13193">
    <property type="entry name" value="AMP-binding_C"/>
    <property type="match status" value="1"/>
</dbReference>
<protein>
    <submittedName>
        <fullName evidence="4">Amino acid adenylation protein</fullName>
    </submittedName>
</protein>
<proteinExistence type="predicted"/>
<dbReference type="NCBIfam" id="TIGR01733">
    <property type="entry name" value="AA-adenyl-dom"/>
    <property type="match status" value="1"/>
</dbReference>
<evidence type="ECO:0000313" key="5">
    <source>
        <dbReference type="Proteomes" id="UP001052739"/>
    </source>
</evidence>
<organism evidence="4 5">
    <name type="scientific">Streptomyces hydrogenans</name>
    <dbReference type="NCBI Taxonomy" id="1873719"/>
    <lineage>
        <taxon>Bacteria</taxon>
        <taxon>Bacillati</taxon>
        <taxon>Actinomycetota</taxon>
        <taxon>Actinomycetes</taxon>
        <taxon>Kitasatosporales</taxon>
        <taxon>Streptomycetaceae</taxon>
        <taxon>Streptomyces</taxon>
    </lineage>
</organism>
<feature type="domain" description="AMP-binding enzyme C-terminal" evidence="3">
    <location>
        <begin position="443"/>
        <end position="514"/>
    </location>
</feature>
<dbReference type="Gene3D" id="3.40.50.12780">
    <property type="entry name" value="N-terminal domain of ligase-like"/>
    <property type="match status" value="1"/>
</dbReference>
<reference evidence="4" key="1">
    <citation type="submission" date="2024-05" db="EMBL/GenBank/DDBJ databases">
        <title>Whole genome shotgun sequence of Streptomyces hydrogenans NBRC 13475.</title>
        <authorList>
            <person name="Komaki H."/>
            <person name="Tamura T."/>
        </authorList>
    </citation>
    <scope>NUCLEOTIDE SEQUENCE</scope>
    <source>
        <strain evidence="4">NBRC 13475</strain>
    </source>
</reference>
<accession>A0ABQ3P4N0</accession>
<dbReference type="InterPro" id="IPR045851">
    <property type="entry name" value="AMP-bd_C_sf"/>
</dbReference>
<comment type="caution">
    <text evidence="4">The sequence shown here is derived from an EMBL/GenBank/DDBJ whole genome shotgun (WGS) entry which is preliminary data.</text>
</comment>
<dbReference type="InterPro" id="IPR042099">
    <property type="entry name" value="ANL_N_sf"/>
</dbReference>
<name>A0ABQ3P4N0_9ACTN</name>
<dbReference type="Pfam" id="PF00501">
    <property type="entry name" value="AMP-binding"/>
    <property type="match status" value="1"/>
</dbReference>
<dbReference type="PROSITE" id="PS00455">
    <property type="entry name" value="AMP_BINDING"/>
    <property type="match status" value="1"/>
</dbReference>
<dbReference type="Proteomes" id="UP001052739">
    <property type="component" value="Unassembled WGS sequence"/>
</dbReference>
<dbReference type="InterPro" id="IPR010071">
    <property type="entry name" value="AA_adenyl_dom"/>
</dbReference>
<dbReference type="RefSeq" id="WP_190224876.1">
    <property type="nucleotide sequence ID" value="NZ_BNBS01000076.1"/>
</dbReference>
<dbReference type="PANTHER" id="PTHR45527:SF1">
    <property type="entry name" value="FATTY ACID SYNTHASE"/>
    <property type="match status" value="1"/>
</dbReference>
<evidence type="ECO:0000256" key="1">
    <source>
        <dbReference type="SAM" id="MobiDB-lite"/>
    </source>
</evidence>
<dbReference type="InterPro" id="IPR020845">
    <property type="entry name" value="AMP-binding_CS"/>
</dbReference>
<evidence type="ECO:0000259" key="3">
    <source>
        <dbReference type="Pfam" id="PF13193"/>
    </source>
</evidence>
<sequence>MADATAAAVPDTLYEWFDRAADRHPDEPAVEAGGTALAYHELRRAAEHVAARILAAHGSAPRRISVMATRSVAILAAYLAGQRLGATVTPVNPAFPARRNRMILELAGAEVLVVDAGDASQLDGELAGLVPTELRLDSEEVAAAGRATAAPAAGLPAYTTGPDDVAYVLFTSGSTGRPKGVPIRHRNLSPYLAHNIARYGIGPGCRTSHTFDLTFDPSVFDLFVTWGGGATLVVPGRAELLSPVDYIVDNGVTHWFSVPSVVSVGAQLGNLPAGRATGLRMSVFIGEQLSYDQARAWHAVAPAAAIENVYGPTELTVACTEFALPDDPAEWPATSNDTVPVGPVYDFLDHLVLDESGRPAEEGELVVRGSQRFDGYLDPADNRGRFLAYDEHGAAPYDGEGPLTAAHYYRTGDRVRWEAGRLVHLGRLDNQVKVRGYRIELGEIEAAMRRHPDIDQAVVIALKRGDDIELVGCHTGAPVEPQPLGRWLRKRVPVHMVPRRFRHLDTLPLNPNGKIDRPRIAGDLQSPNLAAAGPAGGNGGHHGATR</sequence>
<dbReference type="InterPro" id="IPR025110">
    <property type="entry name" value="AMP-bd_C"/>
</dbReference>
<feature type="domain" description="AMP-dependent synthetase/ligase" evidence="2">
    <location>
        <begin position="17"/>
        <end position="377"/>
    </location>
</feature>
<dbReference type="EMBL" id="BNDW01000004">
    <property type="protein sequence ID" value="GHI19982.1"/>
    <property type="molecule type" value="Genomic_DNA"/>
</dbReference>
<keyword evidence="5" id="KW-1185">Reference proteome</keyword>
<gene>
    <name evidence="4" type="ORF">Shyd_13530</name>
</gene>
<evidence type="ECO:0000259" key="2">
    <source>
        <dbReference type="Pfam" id="PF00501"/>
    </source>
</evidence>
<feature type="region of interest" description="Disordered" evidence="1">
    <location>
        <begin position="509"/>
        <end position="546"/>
    </location>
</feature>
<dbReference type="SUPFAM" id="SSF56801">
    <property type="entry name" value="Acetyl-CoA synthetase-like"/>
    <property type="match status" value="1"/>
</dbReference>
<dbReference type="PANTHER" id="PTHR45527">
    <property type="entry name" value="NONRIBOSOMAL PEPTIDE SYNTHETASE"/>
    <property type="match status" value="1"/>
</dbReference>
<dbReference type="InterPro" id="IPR000873">
    <property type="entry name" value="AMP-dep_synth/lig_dom"/>
</dbReference>
<dbReference type="Gene3D" id="3.30.300.30">
    <property type="match status" value="1"/>
</dbReference>
<feature type="compositionally biased region" description="Gly residues" evidence="1">
    <location>
        <begin position="534"/>
        <end position="546"/>
    </location>
</feature>